<evidence type="ECO:0000256" key="7">
    <source>
        <dbReference type="ARBA" id="ARBA00023237"/>
    </source>
</evidence>
<keyword evidence="6" id="KW-0472">Membrane</keyword>
<comment type="similarity">
    <text evidence="2">Belongs to the outer membrane factor (OMF) (TC 1.B.17) family.</text>
</comment>
<sequence>MQTEHATPNKPLITEKKTALLISLGLLVLLLLGHTLQAQPQLLTLDDVVQMAKSQSISAKQAATQKQTSYWQYRTFQAGFKPQLSLDGSLPNFERSFIQVTQPDGTISFQPISNNNSVLNLSLSQNIAPTGGSVFVQKQIQRFDDFERNNRLYNGIPFAVGLRQPLFQFNQMKWDRKIEPLKFEESNQFFIESMEKVTVSATGYYFDLLVAQVNLQIAEKNLSNNDTLYKIAQHKLELGKISQNDILQLQMGVLTAKKEFASARQNAEIASLSLRSYMGYRDDRKLELVVPTQITELAIDVQKALNEAFNNRSDAIAFRRKALEAQRDVDKARKDNGLNATLNAAFGLSNRGANLGDIYIRPQDREYLEVQFVLPIMTWGRAQARTETAKATQQLVTQTVEQDKLTFEQAIYTQVTLLQMLQQQVKLTAEADAIGQQRYQIAQNRFILSDLSVTDLGIAMQEKDRARRDAILALRDYWTAFYTIRLLTLYDFERNEKIRP</sequence>
<protein>
    <submittedName>
        <fullName evidence="8">TolC family protein</fullName>
    </submittedName>
</protein>
<comment type="subcellular location">
    <subcellularLocation>
        <location evidence="1">Cell outer membrane</location>
    </subcellularLocation>
</comment>
<proteinExistence type="inferred from homology"/>
<dbReference type="Proteomes" id="UP000253383">
    <property type="component" value="Unassembled WGS sequence"/>
</dbReference>
<evidence type="ECO:0000256" key="5">
    <source>
        <dbReference type="ARBA" id="ARBA00022692"/>
    </source>
</evidence>
<dbReference type="GO" id="GO:1990281">
    <property type="term" value="C:efflux pump complex"/>
    <property type="evidence" value="ECO:0007669"/>
    <property type="project" value="TreeGrafter"/>
</dbReference>
<evidence type="ECO:0000256" key="6">
    <source>
        <dbReference type="ARBA" id="ARBA00023136"/>
    </source>
</evidence>
<dbReference type="InterPro" id="IPR003423">
    <property type="entry name" value="OMP_efflux"/>
</dbReference>
<gene>
    <name evidence="8" type="ORF">DUE52_09295</name>
</gene>
<keyword evidence="3" id="KW-0813">Transport</keyword>
<dbReference type="PANTHER" id="PTHR30026">
    <property type="entry name" value="OUTER MEMBRANE PROTEIN TOLC"/>
    <property type="match status" value="1"/>
</dbReference>
<dbReference type="PANTHER" id="PTHR30026:SF20">
    <property type="entry name" value="OUTER MEMBRANE PROTEIN TOLC"/>
    <property type="match status" value="1"/>
</dbReference>
<keyword evidence="4" id="KW-1134">Transmembrane beta strand</keyword>
<comment type="caution">
    <text evidence="8">The sequence shown here is derived from an EMBL/GenBank/DDBJ whole genome shotgun (WGS) entry which is preliminary data.</text>
</comment>
<keyword evidence="9" id="KW-1185">Reference proteome</keyword>
<evidence type="ECO:0000256" key="3">
    <source>
        <dbReference type="ARBA" id="ARBA00022448"/>
    </source>
</evidence>
<evidence type="ECO:0000256" key="2">
    <source>
        <dbReference type="ARBA" id="ARBA00007613"/>
    </source>
</evidence>
<evidence type="ECO:0000313" key="9">
    <source>
        <dbReference type="Proteomes" id="UP000253383"/>
    </source>
</evidence>
<evidence type="ECO:0000256" key="4">
    <source>
        <dbReference type="ARBA" id="ARBA00022452"/>
    </source>
</evidence>
<evidence type="ECO:0000256" key="1">
    <source>
        <dbReference type="ARBA" id="ARBA00004442"/>
    </source>
</evidence>
<dbReference type="SUPFAM" id="SSF56954">
    <property type="entry name" value="Outer membrane efflux proteins (OEP)"/>
    <property type="match status" value="1"/>
</dbReference>
<name>A0A368JUY5_9BACT</name>
<dbReference type="OrthoDB" id="940457at2"/>
<accession>A0A368JUY5</accession>
<reference evidence="8 9" key="1">
    <citation type="submission" date="2018-07" db="EMBL/GenBank/DDBJ databases">
        <title>Genome analysis of Larkinella rosea.</title>
        <authorList>
            <person name="Zhou Z."/>
            <person name="Wang G."/>
        </authorList>
    </citation>
    <scope>NUCLEOTIDE SEQUENCE [LARGE SCALE GENOMIC DNA]</scope>
    <source>
        <strain evidence="9">zzj9</strain>
    </source>
</reference>
<dbReference type="GO" id="GO:0015562">
    <property type="term" value="F:efflux transmembrane transporter activity"/>
    <property type="evidence" value="ECO:0007669"/>
    <property type="project" value="InterPro"/>
</dbReference>
<organism evidence="8 9">
    <name type="scientific">Larkinella punicea</name>
    <dbReference type="NCBI Taxonomy" id="2315727"/>
    <lineage>
        <taxon>Bacteria</taxon>
        <taxon>Pseudomonadati</taxon>
        <taxon>Bacteroidota</taxon>
        <taxon>Cytophagia</taxon>
        <taxon>Cytophagales</taxon>
        <taxon>Spirosomataceae</taxon>
        <taxon>Larkinella</taxon>
    </lineage>
</organism>
<dbReference type="RefSeq" id="WP_114405710.1">
    <property type="nucleotide sequence ID" value="NZ_QOWE01000006.1"/>
</dbReference>
<dbReference type="Gene3D" id="1.20.1600.10">
    <property type="entry name" value="Outer membrane efflux proteins (OEP)"/>
    <property type="match status" value="1"/>
</dbReference>
<dbReference type="InterPro" id="IPR051906">
    <property type="entry name" value="TolC-like"/>
</dbReference>
<dbReference type="Pfam" id="PF02321">
    <property type="entry name" value="OEP"/>
    <property type="match status" value="1"/>
</dbReference>
<dbReference type="EMBL" id="QOWE01000006">
    <property type="protein sequence ID" value="RCR70011.1"/>
    <property type="molecule type" value="Genomic_DNA"/>
</dbReference>
<evidence type="ECO:0000313" key="8">
    <source>
        <dbReference type="EMBL" id="RCR70011.1"/>
    </source>
</evidence>
<dbReference type="GO" id="GO:0015288">
    <property type="term" value="F:porin activity"/>
    <property type="evidence" value="ECO:0007669"/>
    <property type="project" value="TreeGrafter"/>
</dbReference>
<keyword evidence="5" id="KW-0812">Transmembrane</keyword>
<keyword evidence="7" id="KW-0998">Cell outer membrane</keyword>
<dbReference type="AlphaFoldDB" id="A0A368JUY5"/>
<dbReference type="GO" id="GO:0009279">
    <property type="term" value="C:cell outer membrane"/>
    <property type="evidence" value="ECO:0007669"/>
    <property type="project" value="UniProtKB-SubCell"/>
</dbReference>